<dbReference type="SUPFAM" id="SSF109604">
    <property type="entry name" value="HD-domain/PDEase-like"/>
    <property type="match status" value="1"/>
</dbReference>
<dbReference type="PANTHER" id="PTHR33525:SF6">
    <property type="entry name" value="HDOD DOMAIN-CONTAINING PROTEIN"/>
    <property type="match status" value="1"/>
</dbReference>
<feature type="domain" description="HDOD" evidence="1">
    <location>
        <begin position="15"/>
        <end position="207"/>
    </location>
</feature>
<dbReference type="EMBL" id="RJVO01000002">
    <property type="protein sequence ID" value="ROH91845.1"/>
    <property type="molecule type" value="Genomic_DNA"/>
</dbReference>
<dbReference type="PANTHER" id="PTHR33525">
    <property type="match status" value="1"/>
</dbReference>
<accession>A0A3N0VGL9</accession>
<evidence type="ECO:0000259" key="1">
    <source>
        <dbReference type="PROSITE" id="PS51833"/>
    </source>
</evidence>
<proteinExistence type="predicted"/>
<dbReference type="InParanoid" id="A0A3N0VGL9"/>
<organism evidence="2 3">
    <name type="scientific">Stagnimonas aquatica</name>
    <dbReference type="NCBI Taxonomy" id="2689987"/>
    <lineage>
        <taxon>Bacteria</taxon>
        <taxon>Pseudomonadati</taxon>
        <taxon>Pseudomonadota</taxon>
        <taxon>Gammaproteobacteria</taxon>
        <taxon>Nevskiales</taxon>
        <taxon>Nevskiaceae</taxon>
        <taxon>Stagnimonas</taxon>
    </lineage>
</organism>
<dbReference type="AlphaFoldDB" id="A0A3N0VGL9"/>
<dbReference type="PROSITE" id="PS51833">
    <property type="entry name" value="HDOD"/>
    <property type="match status" value="1"/>
</dbReference>
<dbReference type="InterPro" id="IPR052340">
    <property type="entry name" value="RNase_Y/CdgJ"/>
</dbReference>
<dbReference type="InterPro" id="IPR013976">
    <property type="entry name" value="HDOD"/>
</dbReference>
<keyword evidence="3" id="KW-1185">Reference proteome</keyword>
<dbReference type="Pfam" id="PF08668">
    <property type="entry name" value="HDOD"/>
    <property type="match status" value="1"/>
</dbReference>
<dbReference type="Gene3D" id="1.10.3210.10">
    <property type="entry name" value="Hypothetical protein af1432"/>
    <property type="match status" value="1"/>
</dbReference>
<name>A0A3N0VGL9_9GAMM</name>
<comment type="caution">
    <text evidence="2">The sequence shown here is derived from an EMBL/GenBank/DDBJ whole genome shotgun (WGS) entry which is preliminary data.</text>
</comment>
<evidence type="ECO:0000313" key="2">
    <source>
        <dbReference type="EMBL" id="ROH91845.1"/>
    </source>
</evidence>
<protein>
    <submittedName>
        <fullName evidence="2">HDOD domain-containing protein</fullName>
    </submittedName>
</protein>
<evidence type="ECO:0000313" key="3">
    <source>
        <dbReference type="Proteomes" id="UP000282106"/>
    </source>
</evidence>
<sequence length="276" mass="30282">MLATPANLMSRVHTLPAVPKVVQELIATFDQPQIDLTRIARLVNTDPVIAAKVLRLANSAYYRRSRTVTSVNDAIVFMGLDALRMLVVGAGFAASVKVPASLGRDLFWRYCLHTAVSARYFAGQCGEDAQAAFTAGLLHAIGEPLMVMAMEEELREVERQTRFFDRERAVCERAQVGFAYSDLGAELAESWRFPPGMVDAIRHAPDPLYAEDFSRPAACVYLGSHFAAGYERHDSADTSLMTLDIRVLDHLGLELAAAEKMPPVNKLASGLEELVA</sequence>
<reference evidence="2 3" key="1">
    <citation type="submission" date="2018-10" db="EMBL/GenBank/DDBJ databases">
        <authorList>
            <person name="Chen W.-M."/>
        </authorList>
    </citation>
    <scope>NUCLEOTIDE SEQUENCE [LARGE SCALE GENOMIC DNA]</scope>
    <source>
        <strain evidence="2 3">THS-13</strain>
    </source>
</reference>
<dbReference type="Proteomes" id="UP000282106">
    <property type="component" value="Unassembled WGS sequence"/>
</dbReference>
<gene>
    <name evidence="2" type="ORF">ED208_05570</name>
</gene>